<proteinExistence type="predicted"/>
<organism evidence="1">
    <name type="scientific">Anguilla anguilla</name>
    <name type="common">European freshwater eel</name>
    <name type="synonym">Muraena anguilla</name>
    <dbReference type="NCBI Taxonomy" id="7936"/>
    <lineage>
        <taxon>Eukaryota</taxon>
        <taxon>Metazoa</taxon>
        <taxon>Chordata</taxon>
        <taxon>Craniata</taxon>
        <taxon>Vertebrata</taxon>
        <taxon>Euteleostomi</taxon>
        <taxon>Actinopterygii</taxon>
        <taxon>Neopterygii</taxon>
        <taxon>Teleostei</taxon>
        <taxon>Anguilliformes</taxon>
        <taxon>Anguillidae</taxon>
        <taxon>Anguilla</taxon>
    </lineage>
</organism>
<accession>A0A0E9V7D3</accession>
<dbReference type="AlphaFoldDB" id="A0A0E9V7D3"/>
<protein>
    <submittedName>
        <fullName evidence="1">Uncharacterized protein</fullName>
    </submittedName>
</protein>
<evidence type="ECO:0000313" key="1">
    <source>
        <dbReference type="EMBL" id="JAH73350.1"/>
    </source>
</evidence>
<reference evidence="1" key="1">
    <citation type="submission" date="2014-11" db="EMBL/GenBank/DDBJ databases">
        <authorList>
            <person name="Amaro Gonzalez C."/>
        </authorList>
    </citation>
    <scope>NUCLEOTIDE SEQUENCE</scope>
</reference>
<dbReference type="EMBL" id="GBXM01035227">
    <property type="protein sequence ID" value="JAH73350.1"/>
    <property type="molecule type" value="Transcribed_RNA"/>
</dbReference>
<reference evidence="1" key="2">
    <citation type="journal article" date="2015" name="Fish Shellfish Immunol.">
        <title>Early steps in the European eel (Anguilla anguilla)-Vibrio vulnificus interaction in the gills: Role of the RtxA13 toxin.</title>
        <authorList>
            <person name="Callol A."/>
            <person name="Pajuelo D."/>
            <person name="Ebbesson L."/>
            <person name="Teles M."/>
            <person name="MacKenzie S."/>
            <person name="Amaro C."/>
        </authorList>
    </citation>
    <scope>NUCLEOTIDE SEQUENCE</scope>
</reference>
<name>A0A0E9V7D3_ANGAN</name>
<sequence>MNDLPYESSTYLYSYCNVQALRLMLHNTKFLCSAMIFFKYDVQKDPDGP</sequence>